<evidence type="ECO:0000313" key="8">
    <source>
        <dbReference type="Proteomes" id="UP000179034"/>
    </source>
</evidence>
<dbReference type="GO" id="GO:0051539">
    <property type="term" value="F:4 iron, 4 sulfur cluster binding"/>
    <property type="evidence" value="ECO:0007669"/>
    <property type="project" value="UniProtKB-KW"/>
</dbReference>
<dbReference type="Proteomes" id="UP000179034">
    <property type="component" value="Unassembled WGS sequence"/>
</dbReference>
<comment type="caution">
    <text evidence="7">The sequence shown here is derived from an EMBL/GenBank/DDBJ whole genome shotgun (WGS) entry which is preliminary data.</text>
</comment>
<evidence type="ECO:0000256" key="4">
    <source>
        <dbReference type="ARBA" id="ARBA00023004"/>
    </source>
</evidence>
<protein>
    <recommendedName>
        <fullName evidence="6">Cysteine-rich domain-containing protein</fullName>
    </recommendedName>
</protein>
<keyword evidence="5" id="KW-0411">Iron-sulfur</keyword>
<keyword evidence="1" id="KW-0004">4Fe-4S</keyword>
<feature type="domain" description="Cysteine-rich" evidence="6">
    <location>
        <begin position="168"/>
        <end position="250"/>
    </location>
</feature>
<dbReference type="InterPro" id="IPR004017">
    <property type="entry name" value="Cys_rich_dom"/>
</dbReference>
<evidence type="ECO:0000256" key="5">
    <source>
        <dbReference type="ARBA" id="ARBA00023014"/>
    </source>
</evidence>
<organism evidence="7 8">
    <name type="scientific">Candidatus Glassbacteria bacterium RBG_16_58_8</name>
    <dbReference type="NCBI Taxonomy" id="1817866"/>
    <lineage>
        <taxon>Bacteria</taxon>
        <taxon>Candidatus Glassiibacteriota</taxon>
    </lineage>
</organism>
<feature type="domain" description="Cysteine-rich" evidence="6">
    <location>
        <begin position="36"/>
        <end position="119"/>
    </location>
</feature>
<accession>A0A1F5YAB0</accession>
<keyword evidence="3" id="KW-0677">Repeat</keyword>
<dbReference type="PANTHER" id="PTHR32479:SF19">
    <property type="entry name" value="ANAEROBIC GLYCEROL-3-PHOSPHATE DEHYDROGENASE SUBUNIT C"/>
    <property type="match status" value="1"/>
</dbReference>
<dbReference type="GO" id="GO:0046872">
    <property type="term" value="F:metal ion binding"/>
    <property type="evidence" value="ECO:0007669"/>
    <property type="project" value="UniProtKB-KW"/>
</dbReference>
<dbReference type="Pfam" id="PF02754">
    <property type="entry name" value="CCG"/>
    <property type="match status" value="2"/>
</dbReference>
<dbReference type="GO" id="GO:0016491">
    <property type="term" value="F:oxidoreductase activity"/>
    <property type="evidence" value="ECO:0007669"/>
    <property type="project" value="UniProtKB-ARBA"/>
</dbReference>
<dbReference type="EMBL" id="MFIW01000100">
    <property type="protein sequence ID" value="OGF96989.1"/>
    <property type="molecule type" value="Genomic_DNA"/>
</dbReference>
<reference evidence="7 8" key="1">
    <citation type="journal article" date="2016" name="Nat. Commun.">
        <title>Thousands of microbial genomes shed light on interconnected biogeochemical processes in an aquifer system.</title>
        <authorList>
            <person name="Anantharaman K."/>
            <person name="Brown C.T."/>
            <person name="Hug L.A."/>
            <person name="Sharon I."/>
            <person name="Castelle C.J."/>
            <person name="Probst A.J."/>
            <person name="Thomas B.C."/>
            <person name="Singh A."/>
            <person name="Wilkins M.J."/>
            <person name="Karaoz U."/>
            <person name="Brodie E.L."/>
            <person name="Williams K.H."/>
            <person name="Hubbard S.S."/>
            <person name="Banfield J.F."/>
        </authorList>
    </citation>
    <scope>NUCLEOTIDE SEQUENCE [LARGE SCALE GENOMIC DNA]</scope>
</reference>
<evidence type="ECO:0000256" key="3">
    <source>
        <dbReference type="ARBA" id="ARBA00022737"/>
    </source>
</evidence>
<proteinExistence type="predicted"/>
<evidence type="ECO:0000313" key="7">
    <source>
        <dbReference type="EMBL" id="OGF96989.1"/>
    </source>
</evidence>
<gene>
    <name evidence="7" type="ORF">A2Z06_00840</name>
</gene>
<keyword evidence="2" id="KW-0479">Metal-binding</keyword>
<sequence>MEWTVGIHRERLLLPFERAAPAVRADGRGGGCRGEIVYFPGCFAEYHSRGGEYRSSVAVLETMGYRVRIIDGSCCGIARLTIGDVEGFRRRAGELIARLDRESGNGTEIVFSSPSCLLCVREEYPRYLGDERTKAIASRSFDIMELLDRDAEAFGLREPAEKLEQRAVLHLPCHQRSNGSSRAFIRVMERIPGIRIVDVNDRCCGLAGTFGMRKARFDISIEMGSLLFRTLGDSEGDLVLTPCGACQLQIGQVMGTKVTHPVQYIGPFIAPIEPVRTIEEGSPS</sequence>
<dbReference type="AlphaFoldDB" id="A0A1F5YAB0"/>
<name>A0A1F5YAB0_9BACT</name>
<dbReference type="PANTHER" id="PTHR32479">
    <property type="entry name" value="GLYCOLATE OXIDASE IRON-SULFUR SUBUNIT"/>
    <property type="match status" value="1"/>
</dbReference>
<keyword evidence="4" id="KW-0408">Iron</keyword>
<evidence type="ECO:0000256" key="1">
    <source>
        <dbReference type="ARBA" id="ARBA00022485"/>
    </source>
</evidence>
<evidence type="ECO:0000256" key="2">
    <source>
        <dbReference type="ARBA" id="ARBA00022723"/>
    </source>
</evidence>
<evidence type="ECO:0000259" key="6">
    <source>
        <dbReference type="Pfam" id="PF02754"/>
    </source>
</evidence>